<organism evidence="2 3">
    <name type="scientific">Novymonas esmeraldas</name>
    <dbReference type="NCBI Taxonomy" id="1808958"/>
    <lineage>
        <taxon>Eukaryota</taxon>
        <taxon>Discoba</taxon>
        <taxon>Euglenozoa</taxon>
        <taxon>Kinetoplastea</taxon>
        <taxon>Metakinetoplastina</taxon>
        <taxon>Trypanosomatida</taxon>
        <taxon>Trypanosomatidae</taxon>
        <taxon>Novymonas</taxon>
    </lineage>
</organism>
<feature type="compositionally biased region" description="Low complexity" evidence="1">
    <location>
        <begin position="741"/>
        <end position="771"/>
    </location>
</feature>
<accession>A0AAW0EUC3</accession>
<evidence type="ECO:0000313" key="3">
    <source>
        <dbReference type="Proteomes" id="UP001430356"/>
    </source>
</evidence>
<protein>
    <submittedName>
        <fullName evidence="2">Uncharacterized protein</fullName>
    </submittedName>
</protein>
<feature type="compositionally biased region" description="Basic and acidic residues" evidence="1">
    <location>
        <begin position="561"/>
        <end position="577"/>
    </location>
</feature>
<name>A0AAW0EUC3_9TRYP</name>
<feature type="region of interest" description="Disordered" evidence="1">
    <location>
        <begin position="296"/>
        <end position="330"/>
    </location>
</feature>
<dbReference type="AlphaFoldDB" id="A0AAW0EUC3"/>
<feature type="compositionally biased region" description="Low complexity" evidence="1">
    <location>
        <begin position="418"/>
        <end position="442"/>
    </location>
</feature>
<feature type="compositionally biased region" description="Polar residues" evidence="1">
    <location>
        <begin position="86"/>
        <end position="104"/>
    </location>
</feature>
<feature type="compositionally biased region" description="Basic and acidic residues" evidence="1">
    <location>
        <begin position="793"/>
        <end position="804"/>
    </location>
</feature>
<dbReference type="EMBL" id="JAECZO010000080">
    <property type="protein sequence ID" value="KAK7196589.1"/>
    <property type="molecule type" value="Genomic_DNA"/>
</dbReference>
<feature type="region of interest" description="Disordered" evidence="1">
    <location>
        <begin position="1"/>
        <end position="156"/>
    </location>
</feature>
<feature type="compositionally biased region" description="Polar residues" evidence="1">
    <location>
        <begin position="24"/>
        <end position="37"/>
    </location>
</feature>
<feature type="compositionally biased region" description="Basic and acidic residues" evidence="1">
    <location>
        <begin position="451"/>
        <end position="468"/>
    </location>
</feature>
<feature type="region of interest" description="Disordered" evidence="1">
    <location>
        <begin position="619"/>
        <end position="804"/>
    </location>
</feature>
<gene>
    <name evidence="2" type="ORF">NESM_000597200</name>
</gene>
<proteinExistence type="predicted"/>
<comment type="caution">
    <text evidence="2">The sequence shown here is derived from an EMBL/GenBank/DDBJ whole genome shotgun (WGS) entry which is preliminary data.</text>
</comment>
<feature type="compositionally biased region" description="Basic and acidic residues" evidence="1">
    <location>
        <begin position="1"/>
        <end position="12"/>
    </location>
</feature>
<sequence length="804" mass="82579">MDVEEELHHLPLEDPLNQRFVLHPSSSSTEDQLTAGSTGRAGSGDGRAEWVPLLTADAGGAGGGEAAAGKRQRAGSDSNTRHEDTATSTSFGLSQRNSSFSNMNVAGDAPRSNSQLNGCGIADEGSPSRARAAARAGPAPVLMESSIRRRRQHSRQASIDMAERDKAALAAVVAAAAAETASNGAPAPSARRFDRTPSYLQPTQSSLRHASVGSDVSMTNSVRRLRLRDNGRGIDAGDDDDLASVASSQWSVRRRRVRPRVLKPAVVAYDARGVGGGRGGGGGGPAVAGASRAALDNGDTAGRGGARVSTSRSAAMLRRPSADGSTVPVAASSPSLTIITVSDDDTGELTKSGVSVSLSPMTSGNRTHRKTLQQRRSSGGRRASGDQASSPDGEQAGESVDGHDEPVPRSTQPVSFDARGSPSAGAGAGRYTSASTATAPSAQERLPPRTPRGDATPRAEQQRQRHDSLGSNAPIPATQLYRLSSGTQPADGAAQYRQQQQQQQQYGSPKDAQVPTRGASLANGSTATHRIGDGRSASPEFDAGRKSSGAGSIDDTPISVLKERANREAERNARREASQPQVPRLALDEITAQRERQRNSGAASYKVVGNAAAAASLADDVETPMSNGSALSDVTVSPMTDTASHGAHGGRSAGSRASEGALHDARPRQTASAQYDRVEDVAVDPSPSVSAANGRRAADPTYDSRGRTAAAQNLKAGGTVAQDTRGRSTSQDRRGAASPLSAGANKAASRSAPAAAAAKTSAARQPAASTAAERRPSSAATAGRGPLPPSAGRRKEDAKCCVVM</sequence>
<feature type="compositionally biased region" description="Low complexity" evidence="1">
    <location>
        <begin position="125"/>
        <end position="140"/>
    </location>
</feature>
<reference evidence="2 3" key="1">
    <citation type="journal article" date="2021" name="MBio">
        <title>A New Model Trypanosomatid, Novymonas esmeraldas: Genomic Perception of Its 'Candidatus Pandoraea novymonadis' Endosymbiont.</title>
        <authorList>
            <person name="Zakharova A."/>
            <person name="Saura A."/>
            <person name="Butenko A."/>
            <person name="Podesvova L."/>
            <person name="Warmusova S."/>
            <person name="Kostygov A.Y."/>
            <person name="Nenarokova A."/>
            <person name="Lukes J."/>
            <person name="Opperdoes F.R."/>
            <person name="Yurchenko V."/>
        </authorList>
    </citation>
    <scope>NUCLEOTIDE SEQUENCE [LARGE SCALE GENOMIC DNA]</scope>
    <source>
        <strain evidence="2 3">E262AT.01</strain>
    </source>
</reference>
<feature type="compositionally biased region" description="Basic and acidic residues" evidence="1">
    <location>
        <begin position="724"/>
        <end position="735"/>
    </location>
</feature>
<feature type="compositionally biased region" description="Basic and acidic residues" evidence="1">
    <location>
        <begin position="696"/>
        <end position="706"/>
    </location>
</feature>
<feature type="compositionally biased region" description="Low complexity" evidence="1">
    <location>
        <begin position="374"/>
        <end position="390"/>
    </location>
</feature>
<dbReference type="Proteomes" id="UP001430356">
    <property type="component" value="Unassembled WGS sequence"/>
</dbReference>
<feature type="compositionally biased region" description="Polar residues" evidence="1">
    <location>
        <begin position="624"/>
        <end position="642"/>
    </location>
</feature>
<keyword evidence="3" id="KW-1185">Reference proteome</keyword>
<evidence type="ECO:0000313" key="2">
    <source>
        <dbReference type="EMBL" id="KAK7196589.1"/>
    </source>
</evidence>
<feature type="compositionally biased region" description="Polar residues" evidence="1">
    <location>
        <begin position="352"/>
        <end position="365"/>
    </location>
</feature>
<evidence type="ECO:0000256" key="1">
    <source>
        <dbReference type="SAM" id="MobiDB-lite"/>
    </source>
</evidence>
<feature type="region of interest" description="Disordered" evidence="1">
    <location>
        <begin position="345"/>
        <end position="607"/>
    </location>
</feature>